<dbReference type="OrthoDB" id="10558977at2759"/>
<dbReference type="AlphaFoldDB" id="A0A8X6UQT2"/>
<protein>
    <submittedName>
        <fullName evidence="1">Uncharacterized protein</fullName>
    </submittedName>
</protein>
<dbReference type="EMBL" id="BMAW01035628">
    <property type="protein sequence ID" value="GFU40384.1"/>
    <property type="molecule type" value="Genomic_DNA"/>
</dbReference>
<sequence length="71" mass="8430">MLSTFHYRYQAGKDEEGRGLARKQRLFCHDFRQLDDKVERLTRRQVHVGQAEEGAMEFRIDCLTLKGKVIF</sequence>
<name>A0A8X6UQT2_NEPPI</name>
<gene>
    <name evidence="1" type="ORF">NPIL_618971</name>
</gene>
<evidence type="ECO:0000313" key="2">
    <source>
        <dbReference type="Proteomes" id="UP000887013"/>
    </source>
</evidence>
<proteinExistence type="predicted"/>
<accession>A0A8X6UQT2</accession>
<organism evidence="1 2">
    <name type="scientific">Nephila pilipes</name>
    <name type="common">Giant wood spider</name>
    <name type="synonym">Nephila maculata</name>
    <dbReference type="NCBI Taxonomy" id="299642"/>
    <lineage>
        <taxon>Eukaryota</taxon>
        <taxon>Metazoa</taxon>
        <taxon>Ecdysozoa</taxon>
        <taxon>Arthropoda</taxon>
        <taxon>Chelicerata</taxon>
        <taxon>Arachnida</taxon>
        <taxon>Araneae</taxon>
        <taxon>Araneomorphae</taxon>
        <taxon>Entelegynae</taxon>
        <taxon>Araneoidea</taxon>
        <taxon>Nephilidae</taxon>
        <taxon>Nephila</taxon>
    </lineage>
</organism>
<keyword evidence="2" id="KW-1185">Reference proteome</keyword>
<comment type="caution">
    <text evidence="1">The sequence shown here is derived from an EMBL/GenBank/DDBJ whole genome shotgun (WGS) entry which is preliminary data.</text>
</comment>
<reference evidence="1" key="1">
    <citation type="submission" date="2020-08" db="EMBL/GenBank/DDBJ databases">
        <title>Multicomponent nature underlies the extraordinary mechanical properties of spider dragline silk.</title>
        <authorList>
            <person name="Kono N."/>
            <person name="Nakamura H."/>
            <person name="Mori M."/>
            <person name="Yoshida Y."/>
            <person name="Ohtoshi R."/>
            <person name="Malay A.D."/>
            <person name="Moran D.A.P."/>
            <person name="Tomita M."/>
            <person name="Numata K."/>
            <person name="Arakawa K."/>
        </authorList>
    </citation>
    <scope>NUCLEOTIDE SEQUENCE</scope>
</reference>
<dbReference type="Proteomes" id="UP000887013">
    <property type="component" value="Unassembled WGS sequence"/>
</dbReference>
<evidence type="ECO:0000313" key="1">
    <source>
        <dbReference type="EMBL" id="GFU40384.1"/>
    </source>
</evidence>
<feature type="non-terminal residue" evidence="1">
    <location>
        <position position="71"/>
    </location>
</feature>